<keyword evidence="2 4" id="KW-0238">DNA-binding</keyword>
<feature type="DNA-binding region" description="H-T-H motif" evidence="4">
    <location>
        <begin position="95"/>
        <end position="114"/>
    </location>
</feature>
<keyword evidence="1" id="KW-0805">Transcription regulation</keyword>
<dbReference type="GO" id="GO:0000976">
    <property type="term" value="F:transcription cis-regulatory region binding"/>
    <property type="evidence" value="ECO:0007669"/>
    <property type="project" value="TreeGrafter"/>
</dbReference>
<evidence type="ECO:0000313" key="6">
    <source>
        <dbReference type="EMBL" id="TDD02242.1"/>
    </source>
</evidence>
<dbReference type="OrthoDB" id="3296001at2"/>
<dbReference type="PROSITE" id="PS50977">
    <property type="entry name" value="HTH_TETR_2"/>
    <property type="match status" value="1"/>
</dbReference>
<proteinExistence type="predicted"/>
<dbReference type="InterPro" id="IPR001647">
    <property type="entry name" value="HTH_TetR"/>
</dbReference>
<dbReference type="Proteomes" id="UP000294543">
    <property type="component" value="Unassembled WGS sequence"/>
</dbReference>
<dbReference type="PRINTS" id="PR00455">
    <property type="entry name" value="HTHTETR"/>
</dbReference>
<evidence type="ECO:0000256" key="4">
    <source>
        <dbReference type="PROSITE-ProRule" id="PRU00335"/>
    </source>
</evidence>
<comment type="caution">
    <text evidence="6">The sequence shown here is derived from an EMBL/GenBank/DDBJ whole genome shotgun (WGS) entry which is preliminary data.</text>
</comment>
<evidence type="ECO:0000256" key="2">
    <source>
        <dbReference type="ARBA" id="ARBA00023125"/>
    </source>
</evidence>
<keyword evidence="3" id="KW-0804">Transcription</keyword>
<evidence type="ECO:0000256" key="3">
    <source>
        <dbReference type="ARBA" id="ARBA00023163"/>
    </source>
</evidence>
<dbReference type="AlphaFoldDB" id="A0A4R4VAU9"/>
<evidence type="ECO:0000259" key="5">
    <source>
        <dbReference type="PROSITE" id="PS50977"/>
    </source>
</evidence>
<reference evidence="6 7" key="1">
    <citation type="submission" date="2019-03" db="EMBL/GenBank/DDBJ databases">
        <title>Draft genome sequences of novel Actinobacteria.</title>
        <authorList>
            <person name="Sahin N."/>
            <person name="Ay H."/>
            <person name="Saygin H."/>
        </authorList>
    </citation>
    <scope>NUCLEOTIDE SEQUENCE [LARGE SCALE GENOMIC DNA]</scope>
    <source>
        <strain evidence="6 7">KC712</strain>
    </source>
</reference>
<evidence type="ECO:0000313" key="7">
    <source>
        <dbReference type="Proteomes" id="UP000294543"/>
    </source>
</evidence>
<accession>A0A4R4VAU9</accession>
<dbReference type="PANTHER" id="PTHR30055">
    <property type="entry name" value="HTH-TYPE TRANSCRIPTIONAL REGULATOR RUTR"/>
    <property type="match status" value="1"/>
</dbReference>
<protein>
    <submittedName>
        <fullName evidence="6">TetR/AcrR family transcriptional regulator</fullName>
    </submittedName>
</protein>
<organism evidence="6 7">
    <name type="scientific">Nonomuraea diastatica</name>
    <dbReference type="NCBI Taxonomy" id="1848329"/>
    <lineage>
        <taxon>Bacteria</taxon>
        <taxon>Bacillati</taxon>
        <taxon>Actinomycetota</taxon>
        <taxon>Actinomycetes</taxon>
        <taxon>Streptosporangiales</taxon>
        <taxon>Streptosporangiaceae</taxon>
        <taxon>Nonomuraea</taxon>
    </lineage>
</organism>
<dbReference type="PANTHER" id="PTHR30055:SF238">
    <property type="entry name" value="MYCOFACTOCIN BIOSYNTHESIS TRANSCRIPTIONAL REGULATOR MFTR-RELATED"/>
    <property type="match status" value="1"/>
</dbReference>
<dbReference type="GO" id="GO:0003700">
    <property type="term" value="F:DNA-binding transcription factor activity"/>
    <property type="evidence" value="ECO:0007669"/>
    <property type="project" value="TreeGrafter"/>
</dbReference>
<dbReference type="InterPro" id="IPR050109">
    <property type="entry name" value="HTH-type_TetR-like_transc_reg"/>
</dbReference>
<dbReference type="SUPFAM" id="SSF46689">
    <property type="entry name" value="Homeodomain-like"/>
    <property type="match status" value="1"/>
</dbReference>
<dbReference type="Gene3D" id="1.10.357.10">
    <property type="entry name" value="Tetracycline Repressor, domain 2"/>
    <property type="match status" value="1"/>
</dbReference>
<dbReference type="InterPro" id="IPR009057">
    <property type="entry name" value="Homeodomain-like_sf"/>
</dbReference>
<dbReference type="EMBL" id="SMKP01000351">
    <property type="protein sequence ID" value="TDD02242.1"/>
    <property type="molecule type" value="Genomic_DNA"/>
</dbReference>
<name>A0A4R4VAU9_9ACTN</name>
<sequence>MGVFTNGVRPARKSAAQRSFPEAGVIVSRKYTTVKLRHFRDADATGARKMLACKIADMQYSWDVSLREQKKEQTRQALIAAAERLFDEQGYEGTTVEQIAAAANVSTRTFFTYFRHKADVLYHNSTESVEAALRVIASRAPDESPTQLLARAFDRLLQDNWEMGMYAGLIGHALTLPIASPKASIERSNARLERLAAALVEVCPEEVDRVGSYAMVGAAIGAVSAAVGAALGEERTDEEALEAGRCACRRALAGFDQSWEAGSGDDDGRSPGP</sequence>
<gene>
    <name evidence="6" type="ORF">E1294_51290</name>
</gene>
<feature type="domain" description="HTH tetR-type" evidence="5">
    <location>
        <begin position="72"/>
        <end position="132"/>
    </location>
</feature>
<evidence type="ECO:0000256" key="1">
    <source>
        <dbReference type="ARBA" id="ARBA00023015"/>
    </source>
</evidence>
<keyword evidence="7" id="KW-1185">Reference proteome</keyword>
<dbReference type="Pfam" id="PF00440">
    <property type="entry name" value="TetR_N"/>
    <property type="match status" value="1"/>
</dbReference>